<organism evidence="1 2">
    <name type="scientific">Caerostris darwini</name>
    <dbReference type="NCBI Taxonomy" id="1538125"/>
    <lineage>
        <taxon>Eukaryota</taxon>
        <taxon>Metazoa</taxon>
        <taxon>Ecdysozoa</taxon>
        <taxon>Arthropoda</taxon>
        <taxon>Chelicerata</taxon>
        <taxon>Arachnida</taxon>
        <taxon>Araneae</taxon>
        <taxon>Araneomorphae</taxon>
        <taxon>Entelegynae</taxon>
        <taxon>Araneoidea</taxon>
        <taxon>Araneidae</taxon>
        <taxon>Caerostris</taxon>
    </lineage>
</organism>
<dbReference type="Proteomes" id="UP001054837">
    <property type="component" value="Unassembled WGS sequence"/>
</dbReference>
<dbReference type="AlphaFoldDB" id="A0AAV4SR73"/>
<dbReference type="EMBL" id="BPLQ01008165">
    <property type="protein sequence ID" value="GIY35381.1"/>
    <property type="molecule type" value="Genomic_DNA"/>
</dbReference>
<protein>
    <submittedName>
        <fullName evidence="1">Uncharacterized protein</fullName>
    </submittedName>
</protein>
<proteinExistence type="predicted"/>
<name>A0AAV4SR73_9ARAC</name>
<sequence length="115" mass="13118">MLPLVSDNFTSLGELRSIPRLLHETSLPFQGLRAGNSAPFEAGIDELRFMQAEKNIGLKRTSIPRTRERRWKLKPCAKGNKKGEMSSQHQSSPLTFIGILWMVCILDVRYFPTCR</sequence>
<reference evidence="1 2" key="1">
    <citation type="submission" date="2021-06" db="EMBL/GenBank/DDBJ databases">
        <title>Caerostris darwini draft genome.</title>
        <authorList>
            <person name="Kono N."/>
            <person name="Arakawa K."/>
        </authorList>
    </citation>
    <scope>NUCLEOTIDE SEQUENCE [LARGE SCALE GENOMIC DNA]</scope>
</reference>
<accession>A0AAV4SR73</accession>
<comment type="caution">
    <text evidence="1">The sequence shown here is derived from an EMBL/GenBank/DDBJ whole genome shotgun (WGS) entry which is preliminary data.</text>
</comment>
<evidence type="ECO:0000313" key="2">
    <source>
        <dbReference type="Proteomes" id="UP001054837"/>
    </source>
</evidence>
<evidence type="ECO:0000313" key="1">
    <source>
        <dbReference type="EMBL" id="GIY35381.1"/>
    </source>
</evidence>
<keyword evidence="2" id="KW-1185">Reference proteome</keyword>
<gene>
    <name evidence="1" type="ORF">CDAR_446141</name>
</gene>